<feature type="transmembrane region" description="Helical" evidence="6">
    <location>
        <begin position="97"/>
        <end position="118"/>
    </location>
</feature>
<name>A0A1H9LHG4_9SPHI</name>
<feature type="transmembrane region" description="Helical" evidence="6">
    <location>
        <begin position="156"/>
        <end position="174"/>
    </location>
</feature>
<evidence type="ECO:0000313" key="7">
    <source>
        <dbReference type="EMBL" id="SER10808.1"/>
    </source>
</evidence>
<evidence type="ECO:0008006" key="9">
    <source>
        <dbReference type="Google" id="ProtNLM"/>
    </source>
</evidence>
<feature type="transmembrane region" description="Helical" evidence="6">
    <location>
        <begin position="225"/>
        <end position="247"/>
    </location>
</feature>
<keyword evidence="3 6" id="KW-0812">Transmembrane</keyword>
<evidence type="ECO:0000256" key="4">
    <source>
        <dbReference type="ARBA" id="ARBA00022989"/>
    </source>
</evidence>
<feature type="transmembrane region" description="Helical" evidence="6">
    <location>
        <begin position="24"/>
        <end position="46"/>
    </location>
</feature>
<dbReference type="InterPro" id="IPR006214">
    <property type="entry name" value="Bax_inhibitor_1-related"/>
</dbReference>
<protein>
    <recommendedName>
        <fullName evidence="9">Modulator of FtsH protease</fullName>
    </recommendedName>
</protein>
<dbReference type="GO" id="GO:0005886">
    <property type="term" value="C:plasma membrane"/>
    <property type="evidence" value="ECO:0007669"/>
    <property type="project" value="TreeGrafter"/>
</dbReference>
<organism evidence="7 8">
    <name type="scientific">Pedobacter rhizosphaerae</name>
    <dbReference type="NCBI Taxonomy" id="390241"/>
    <lineage>
        <taxon>Bacteria</taxon>
        <taxon>Pseudomonadati</taxon>
        <taxon>Bacteroidota</taxon>
        <taxon>Sphingobacteriia</taxon>
        <taxon>Sphingobacteriales</taxon>
        <taxon>Sphingobacteriaceae</taxon>
        <taxon>Pedobacter</taxon>
    </lineage>
</organism>
<comment type="similarity">
    <text evidence="2 6">Belongs to the BI1 family.</text>
</comment>
<dbReference type="AlphaFoldDB" id="A0A1H9LHG4"/>
<dbReference type="CDD" id="cd10432">
    <property type="entry name" value="BI-1-like_bacterial"/>
    <property type="match status" value="1"/>
</dbReference>
<dbReference type="RefSeq" id="WP_090881950.1">
    <property type="nucleotide sequence ID" value="NZ_FOGG01000004.1"/>
</dbReference>
<dbReference type="STRING" id="390241.SAMN04488023_104147"/>
<feature type="transmembrane region" description="Helical" evidence="6">
    <location>
        <begin position="124"/>
        <end position="144"/>
    </location>
</feature>
<reference evidence="7 8" key="1">
    <citation type="submission" date="2016-10" db="EMBL/GenBank/DDBJ databases">
        <authorList>
            <person name="de Groot N.N."/>
        </authorList>
    </citation>
    <scope>NUCLEOTIDE SEQUENCE [LARGE SCALE GENOMIC DNA]</scope>
    <source>
        <strain evidence="7 8">DSM 18610</strain>
    </source>
</reference>
<evidence type="ECO:0000256" key="2">
    <source>
        <dbReference type="ARBA" id="ARBA00010350"/>
    </source>
</evidence>
<feature type="transmembrane region" description="Helical" evidence="6">
    <location>
        <begin position="180"/>
        <end position="197"/>
    </location>
</feature>
<evidence type="ECO:0000256" key="6">
    <source>
        <dbReference type="RuleBase" id="RU004379"/>
    </source>
</evidence>
<evidence type="ECO:0000256" key="3">
    <source>
        <dbReference type="ARBA" id="ARBA00022692"/>
    </source>
</evidence>
<dbReference type="OrthoDB" id="9793828at2"/>
<dbReference type="EMBL" id="FOGG01000004">
    <property type="protein sequence ID" value="SER10808.1"/>
    <property type="molecule type" value="Genomic_DNA"/>
</dbReference>
<dbReference type="PANTHER" id="PTHR23291">
    <property type="entry name" value="BAX INHIBITOR-RELATED"/>
    <property type="match status" value="1"/>
</dbReference>
<comment type="subcellular location">
    <subcellularLocation>
        <location evidence="1">Membrane</location>
        <topology evidence="1">Multi-pass membrane protein</topology>
    </subcellularLocation>
</comment>
<feature type="transmembrane region" description="Helical" evidence="6">
    <location>
        <begin position="66"/>
        <end position="90"/>
    </location>
</feature>
<accession>A0A1H9LHG4</accession>
<dbReference type="Proteomes" id="UP000199572">
    <property type="component" value="Unassembled WGS sequence"/>
</dbReference>
<sequence>MEQQNYQYQDNSVFVQQGSVSKKFFAHVFTWMFVALSLSTVAAYLFGTSENLMQYLLTINPSTGKVGMSIFGYIAMFAPLGLVLLMGFGLSRLSLPALIGVFVLYSVLTGISLSFILLTYTSGSIVSCFGGAALIFGIMAFMGYTTNIDLSKFGPILMVGVIALVIASVINMFIQSEQFSLFMAFIGIAIFTALTAYDVQKIKRIGEGIEASGEQVLQVESKKMAIVAALSLYLDFLNIFLFLLRIFGSRK</sequence>
<evidence type="ECO:0000313" key="8">
    <source>
        <dbReference type="Proteomes" id="UP000199572"/>
    </source>
</evidence>
<keyword evidence="8" id="KW-1185">Reference proteome</keyword>
<proteinExistence type="inferred from homology"/>
<dbReference type="PANTHER" id="PTHR23291:SF50">
    <property type="entry name" value="PROTEIN LIFEGUARD 4"/>
    <property type="match status" value="1"/>
</dbReference>
<gene>
    <name evidence="7" type="ORF">SAMN04488023_104147</name>
</gene>
<keyword evidence="5 6" id="KW-0472">Membrane</keyword>
<keyword evidence="4 6" id="KW-1133">Transmembrane helix</keyword>
<evidence type="ECO:0000256" key="5">
    <source>
        <dbReference type="ARBA" id="ARBA00023136"/>
    </source>
</evidence>
<dbReference type="Pfam" id="PF01027">
    <property type="entry name" value="Bax1-I"/>
    <property type="match status" value="1"/>
</dbReference>
<evidence type="ECO:0000256" key="1">
    <source>
        <dbReference type="ARBA" id="ARBA00004141"/>
    </source>
</evidence>